<dbReference type="AlphaFoldDB" id="A0A9D4CNB3"/>
<dbReference type="EMBL" id="JAIWYP010000012">
    <property type="protein sequence ID" value="KAH3727281.1"/>
    <property type="molecule type" value="Genomic_DNA"/>
</dbReference>
<name>A0A9D4CNB3_DREPO</name>
<evidence type="ECO:0000313" key="2">
    <source>
        <dbReference type="Proteomes" id="UP000828390"/>
    </source>
</evidence>
<proteinExistence type="predicted"/>
<protein>
    <submittedName>
        <fullName evidence="1">Uncharacterized protein</fullName>
    </submittedName>
</protein>
<keyword evidence="2" id="KW-1185">Reference proteome</keyword>
<gene>
    <name evidence="1" type="ORF">DPMN_053211</name>
</gene>
<reference evidence="1" key="2">
    <citation type="submission" date="2020-11" db="EMBL/GenBank/DDBJ databases">
        <authorList>
            <person name="McCartney M.A."/>
            <person name="Auch B."/>
            <person name="Kono T."/>
            <person name="Mallez S."/>
            <person name="Becker A."/>
            <person name="Gohl D.M."/>
            <person name="Silverstein K.A.T."/>
            <person name="Koren S."/>
            <person name="Bechman K.B."/>
            <person name="Herman A."/>
            <person name="Abrahante J.E."/>
            <person name="Garbe J."/>
        </authorList>
    </citation>
    <scope>NUCLEOTIDE SEQUENCE</scope>
    <source>
        <strain evidence="1">Duluth1</strain>
        <tissue evidence="1">Whole animal</tissue>
    </source>
</reference>
<organism evidence="1 2">
    <name type="scientific">Dreissena polymorpha</name>
    <name type="common">Zebra mussel</name>
    <name type="synonym">Mytilus polymorpha</name>
    <dbReference type="NCBI Taxonomy" id="45954"/>
    <lineage>
        <taxon>Eukaryota</taxon>
        <taxon>Metazoa</taxon>
        <taxon>Spiralia</taxon>
        <taxon>Lophotrochozoa</taxon>
        <taxon>Mollusca</taxon>
        <taxon>Bivalvia</taxon>
        <taxon>Autobranchia</taxon>
        <taxon>Heteroconchia</taxon>
        <taxon>Euheterodonta</taxon>
        <taxon>Imparidentia</taxon>
        <taxon>Neoheterodontei</taxon>
        <taxon>Myida</taxon>
        <taxon>Dreissenoidea</taxon>
        <taxon>Dreissenidae</taxon>
        <taxon>Dreissena</taxon>
    </lineage>
</organism>
<evidence type="ECO:0000313" key="1">
    <source>
        <dbReference type="EMBL" id="KAH3727281.1"/>
    </source>
</evidence>
<accession>A0A9D4CNB3</accession>
<sequence length="71" mass="8047">MKPKNCSDYVPRSLSLNTTVVKYKVKAKQNKVMCRTHWSKCDKDAYKSEKAMACESQQKGSEVDNNSVTSI</sequence>
<reference evidence="1" key="1">
    <citation type="journal article" date="2019" name="bioRxiv">
        <title>The Genome of the Zebra Mussel, Dreissena polymorpha: A Resource for Invasive Species Research.</title>
        <authorList>
            <person name="McCartney M.A."/>
            <person name="Auch B."/>
            <person name="Kono T."/>
            <person name="Mallez S."/>
            <person name="Zhang Y."/>
            <person name="Obille A."/>
            <person name="Becker A."/>
            <person name="Abrahante J.E."/>
            <person name="Garbe J."/>
            <person name="Badalamenti J.P."/>
            <person name="Herman A."/>
            <person name="Mangelson H."/>
            <person name="Liachko I."/>
            <person name="Sullivan S."/>
            <person name="Sone E.D."/>
            <person name="Koren S."/>
            <person name="Silverstein K.A.T."/>
            <person name="Beckman K.B."/>
            <person name="Gohl D.M."/>
        </authorList>
    </citation>
    <scope>NUCLEOTIDE SEQUENCE</scope>
    <source>
        <strain evidence="1">Duluth1</strain>
        <tissue evidence="1">Whole animal</tissue>
    </source>
</reference>
<comment type="caution">
    <text evidence="1">The sequence shown here is derived from an EMBL/GenBank/DDBJ whole genome shotgun (WGS) entry which is preliminary data.</text>
</comment>
<dbReference type="Proteomes" id="UP000828390">
    <property type="component" value="Unassembled WGS sequence"/>
</dbReference>